<evidence type="ECO:0000256" key="1">
    <source>
        <dbReference type="SAM" id="SignalP"/>
    </source>
</evidence>
<dbReference type="RefSeq" id="WP_236594048.1">
    <property type="nucleotide sequence ID" value="NZ_CP068107.1"/>
</dbReference>
<feature type="chain" id="PRO_5016656274" evidence="1">
    <location>
        <begin position="20"/>
        <end position="1266"/>
    </location>
</feature>
<protein>
    <submittedName>
        <fullName evidence="2">Plasmid maintenance protein CcdB</fullName>
    </submittedName>
</protein>
<proteinExistence type="predicted"/>
<evidence type="ECO:0000313" key="2">
    <source>
        <dbReference type="EMBL" id="STZ26551.1"/>
    </source>
</evidence>
<evidence type="ECO:0000313" key="3">
    <source>
        <dbReference type="Proteomes" id="UP000255024"/>
    </source>
</evidence>
<gene>
    <name evidence="2" type="ORF">NCTC11179_00072</name>
</gene>
<sequence>MKRKLFAVAFFMGFWGAYCQVGIGTRSPNVSSELDVVSNDKGILIPRVALTSTKDTKTIRGNDGNGYENSLLVFNTLAQNDITPGYYYWYQDKWMRILDKEALEQYLTTYAGNVHYDGNTLTFVNENGDTVTMDMTTIIQGSETVTTLVKDPLNNGKYIYTNEAGVEVVIDVTTEVTNNFEEIINRTEVQEVLNQYITENGGNIHYDGGSFTYLDENGNTVTMDMTTIIQGSETVTTLVKDPLNNGKYIYTNEAGVEVVIDVTTEVTNNFEEIINRTEVQEVLNQYITENGGNIHYDGGSFTYLDENGNTVTMDMTTIIQGSETVTTLVKDPLNNGKYIYTNEAGVEVVIDVTTEVTNNFEEIINRTEVQEVLNQYITENGGNIHYDGGSFTYLDENGNTVTMDMTTIVQGSETVTTIVKDPSGTYKYTNEAGVAMVIDVQADVVNNFEEIINKTEVQELLTQVINNNGGNVHFDEGGFTYTDENGASQTVDLTTIVQGSETVTTIVKDPSGTYTYTNEAGVAMVIDVQADVVNNFEEIINKTEVQELLTQVINNNGGNVHFDEGGFTYTDENGASQTVDLTTIVQGSETVTTIVKDPSGTYTYTNEAGVAMVIDVQADVVNNFEEIINKTEVQELLTQVINNNGGNVHFDEGGFTYTDENGASQTVDLTTIVQGSETVTTIVKDPSGTYTYTNEAGVAMVIDVQADVVNNFEEIINKTEVQELLTQVINNNGGNVHFDEGGFTYTDENGASQTVDLTTIVQGSETVTTIVKDPSGTYTYTNEAGVAMVIDVQADVVNNFEEIINKTEVQELLTQVINNNGGNVHFDEGGFTYTDENGASQTVDLTTIVQGSETVTTIVKDPSGTYTYTNEAGVAMVIDVQADVVNNFEEIINKTEVQELLTQVINNNGGNVHFDEGGFTYTDENGASQTVDLTTIVQGSETVTTIVKDPSGTYTYTNEAGVAMVIDVQADVVNNFEEIINKTEVQELLTQVINNNGGNVHFDEGGFTYTDENGASQTVDLTTIVQGSETVTTIVKDPSGTYTYTNEAGVAMVIDVQADVVNNFEEIINKTEVQELLTQVVNNVGGNMTYDGTGFTYRDENGDTVAMDMSTFIQGNETTTTLVKDASDNGKYTYTNETNTTVELDIPTDVINNFETIVADANVENLLQQLVVKSNTLVETAANYVVLDADTTIIVDAETADVTITLPAATSENKGRMITIRKIDESDNAVNFSQQIKTSKTEGFTSINFGITVNIQSNGSVWYMIN</sequence>
<name>A0A378RJU8_MYROD</name>
<reference evidence="2 3" key="1">
    <citation type="submission" date="2018-06" db="EMBL/GenBank/DDBJ databases">
        <authorList>
            <consortium name="Pathogen Informatics"/>
            <person name="Doyle S."/>
        </authorList>
    </citation>
    <scope>NUCLEOTIDE SEQUENCE [LARGE SCALE GENOMIC DNA]</scope>
    <source>
        <strain evidence="2 3">NCTC11179</strain>
    </source>
</reference>
<organism evidence="2 3">
    <name type="scientific">Myroides odoratus</name>
    <name type="common">Flavobacterium odoratum</name>
    <dbReference type="NCBI Taxonomy" id="256"/>
    <lineage>
        <taxon>Bacteria</taxon>
        <taxon>Pseudomonadati</taxon>
        <taxon>Bacteroidota</taxon>
        <taxon>Flavobacteriia</taxon>
        <taxon>Flavobacteriales</taxon>
        <taxon>Flavobacteriaceae</taxon>
        <taxon>Myroides</taxon>
    </lineage>
</organism>
<dbReference type="AlphaFoldDB" id="A0A378RJU8"/>
<keyword evidence="1" id="KW-0732">Signal</keyword>
<dbReference type="Proteomes" id="UP000255024">
    <property type="component" value="Unassembled WGS sequence"/>
</dbReference>
<accession>A0A378RJU8</accession>
<feature type="signal peptide" evidence="1">
    <location>
        <begin position="1"/>
        <end position="19"/>
    </location>
</feature>
<dbReference type="EMBL" id="UGQL01000001">
    <property type="protein sequence ID" value="STZ26551.1"/>
    <property type="molecule type" value="Genomic_DNA"/>
</dbReference>
<keyword evidence="3" id="KW-1185">Reference proteome</keyword>